<protein>
    <recommendedName>
        <fullName evidence="1">Integrase catalytic domain-containing protein</fullName>
    </recommendedName>
</protein>
<dbReference type="InterPro" id="IPR001584">
    <property type="entry name" value="Integrase_cat-core"/>
</dbReference>
<dbReference type="OrthoDB" id="9781005at2"/>
<dbReference type="GO" id="GO:0015074">
    <property type="term" value="P:DNA integration"/>
    <property type="evidence" value="ECO:0007669"/>
    <property type="project" value="InterPro"/>
</dbReference>
<evidence type="ECO:0000313" key="2">
    <source>
        <dbReference type="EMBL" id="PTI27980.1"/>
    </source>
</evidence>
<feature type="non-terminal residue" evidence="2">
    <location>
        <position position="1"/>
    </location>
</feature>
<dbReference type="Pfam" id="PF13333">
    <property type="entry name" value="rve_2"/>
    <property type="match status" value="1"/>
</dbReference>
<reference evidence="2 3" key="1">
    <citation type="journal article" date="2016" name="Front. Microbiol.">
        <title>Comprehensive Phylogenetic Analysis of Bovine Non-aureus Staphylococci Species Based on Whole-Genome Sequencing.</title>
        <authorList>
            <person name="Naushad S."/>
            <person name="Barkema H.W."/>
            <person name="Luby C."/>
            <person name="Condas L.A."/>
            <person name="Nobrega D.B."/>
            <person name="Carson D.A."/>
            <person name="De Buck J."/>
        </authorList>
    </citation>
    <scope>NUCLEOTIDE SEQUENCE [LARGE SCALE GENOMIC DNA]</scope>
    <source>
        <strain evidence="2 3">SNUC 2204</strain>
    </source>
</reference>
<evidence type="ECO:0000259" key="1">
    <source>
        <dbReference type="Pfam" id="PF13333"/>
    </source>
</evidence>
<accession>A0A2T4PQJ1</accession>
<dbReference type="Proteomes" id="UP000241209">
    <property type="component" value="Unassembled WGS sequence"/>
</dbReference>
<gene>
    <name evidence="2" type="ORF">BU072_12590</name>
</gene>
<proteinExistence type="predicted"/>
<organism evidence="2 3">
    <name type="scientific">Mammaliicoccus vitulinus</name>
    <dbReference type="NCBI Taxonomy" id="71237"/>
    <lineage>
        <taxon>Bacteria</taxon>
        <taxon>Bacillati</taxon>
        <taxon>Bacillota</taxon>
        <taxon>Bacilli</taxon>
        <taxon>Bacillales</taxon>
        <taxon>Staphylococcaceae</taxon>
        <taxon>Mammaliicoccus</taxon>
    </lineage>
</organism>
<dbReference type="AlphaFoldDB" id="A0A2T4PQJ1"/>
<dbReference type="EMBL" id="PZFK01000038">
    <property type="protein sequence ID" value="PTI27980.1"/>
    <property type="molecule type" value="Genomic_DNA"/>
</dbReference>
<comment type="caution">
    <text evidence="2">The sequence shown here is derived from an EMBL/GenBank/DDBJ whole genome shotgun (WGS) entry which is preliminary data.</text>
</comment>
<name>A0A2T4PQJ1_9STAP</name>
<sequence length="31" mass="3864">YIHFYNNERIKSKLKGLSPKKFRKQTFQISY</sequence>
<evidence type="ECO:0000313" key="3">
    <source>
        <dbReference type="Proteomes" id="UP000241209"/>
    </source>
</evidence>
<feature type="domain" description="Integrase catalytic" evidence="1">
    <location>
        <begin position="1"/>
        <end position="27"/>
    </location>
</feature>